<keyword evidence="3" id="KW-1185">Reference proteome</keyword>
<dbReference type="GO" id="GO:0003677">
    <property type="term" value="F:DNA binding"/>
    <property type="evidence" value="ECO:0007669"/>
    <property type="project" value="InterPro"/>
</dbReference>
<dbReference type="InterPro" id="IPR010982">
    <property type="entry name" value="Lambda_DNA-bd_dom_sf"/>
</dbReference>
<proteinExistence type="predicted"/>
<dbReference type="PROSITE" id="PS50943">
    <property type="entry name" value="HTH_CROC1"/>
    <property type="match status" value="1"/>
</dbReference>
<dbReference type="OrthoDB" id="8902678at2"/>
<dbReference type="Proteomes" id="UP000287168">
    <property type="component" value="Unassembled WGS sequence"/>
</dbReference>
<gene>
    <name evidence="2" type="ORF">EP867_07930</name>
</gene>
<sequence length="442" mass="50539">MQLDRGDERKKHPIFRLRRFRRAGHVAQHLPDPGQCPDCDDRKSAADARQAILNQINLKKIPDLRHFARAERERQDRQGALIFAPQQKSLRCFRAGQDNRFQAFLPVKQATRYRTIACHDGDHLCNCKDADLCQTIQQSYCFARRGCDRLSELRKLKFSNTDRGDSVKEFRTSFQTATARRAQSPQEIRMVLSENLRQLLRNGPSIASLCRELGLNRTQFHRFLTGEACPRQDVLKKICDYFGVDGRILLEPLAQIRPLSGTPADPLLRRIIMPEGSRPFDDYFFPDGDYRYWRRSFSCAGQFVSGLWRVRRAGAVKQVDGWDLYPHPVRSGTRRFSRKSPWSGVVVQTFDGLKIYTRAEDETIMTFSFLEFGAPNSSRYLRGLSVVARREMAGATRTTPLLVEPVGAGRGELLRAARGCGMMGVEALPPRLRGVLELRDSF</sequence>
<dbReference type="CDD" id="cd00093">
    <property type="entry name" value="HTH_XRE"/>
    <property type="match status" value="1"/>
</dbReference>
<accession>A0A444MCA6</accession>
<dbReference type="SUPFAM" id="SSF47413">
    <property type="entry name" value="lambda repressor-like DNA-binding domains"/>
    <property type="match status" value="1"/>
</dbReference>
<dbReference type="InterPro" id="IPR001387">
    <property type="entry name" value="Cro/C1-type_HTH"/>
</dbReference>
<dbReference type="SMART" id="SM00530">
    <property type="entry name" value="HTH_XRE"/>
    <property type="match status" value="1"/>
</dbReference>
<organism evidence="2 3">
    <name type="scientific">Falsigemmobacter intermedius</name>
    <dbReference type="NCBI Taxonomy" id="1553448"/>
    <lineage>
        <taxon>Bacteria</taxon>
        <taxon>Pseudomonadati</taxon>
        <taxon>Pseudomonadota</taxon>
        <taxon>Alphaproteobacteria</taxon>
        <taxon>Rhodobacterales</taxon>
        <taxon>Paracoccaceae</taxon>
        <taxon>Falsigemmobacter</taxon>
    </lineage>
</organism>
<protein>
    <submittedName>
        <fullName evidence="2">XRE family transcriptional regulator</fullName>
    </submittedName>
</protein>
<dbReference type="AlphaFoldDB" id="A0A444MCA6"/>
<dbReference type="Gene3D" id="1.10.260.40">
    <property type="entry name" value="lambda repressor-like DNA-binding domains"/>
    <property type="match status" value="1"/>
</dbReference>
<evidence type="ECO:0000313" key="2">
    <source>
        <dbReference type="EMBL" id="RWY41659.1"/>
    </source>
</evidence>
<evidence type="ECO:0000259" key="1">
    <source>
        <dbReference type="PROSITE" id="PS50943"/>
    </source>
</evidence>
<reference evidence="2 3" key="1">
    <citation type="journal article" date="2015" name="Int. J. Syst. Evol. Microbiol.">
        <title>Gemmobacter intermedius sp. nov., isolated from a white stork (Ciconia ciconia).</title>
        <authorList>
            <person name="Kampfer P."/>
            <person name="Jerzak L."/>
            <person name="Wilharm G."/>
            <person name="Golke J."/>
            <person name="Busse H.J."/>
            <person name="Glaeser S.P."/>
        </authorList>
    </citation>
    <scope>NUCLEOTIDE SEQUENCE [LARGE SCALE GENOMIC DNA]</scope>
    <source>
        <strain evidence="2 3">119/4</strain>
    </source>
</reference>
<evidence type="ECO:0000313" key="3">
    <source>
        <dbReference type="Proteomes" id="UP000287168"/>
    </source>
</evidence>
<feature type="domain" description="HTH cro/C1-type" evidence="1">
    <location>
        <begin position="205"/>
        <end position="249"/>
    </location>
</feature>
<dbReference type="Pfam" id="PF13443">
    <property type="entry name" value="HTH_26"/>
    <property type="match status" value="1"/>
</dbReference>
<comment type="caution">
    <text evidence="2">The sequence shown here is derived from an EMBL/GenBank/DDBJ whole genome shotgun (WGS) entry which is preliminary data.</text>
</comment>
<dbReference type="EMBL" id="SBLC01000009">
    <property type="protein sequence ID" value="RWY41659.1"/>
    <property type="molecule type" value="Genomic_DNA"/>
</dbReference>
<name>A0A444MCA6_9RHOB</name>